<dbReference type="PANTHER" id="PTHR43265">
    <property type="entry name" value="ESTERASE ESTD"/>
    <property type="match status" value="1"/>
</dbReference>
<dbReference type="InterPro" id="IPR022742">
    <property type="entry name" value="Hydrolase_4"/>
</dbReference>
<reference evidence="2 3" key="1">
    <citation type="submission" date="2017-06" db="EMBL/GenBank/DDBJ databases">
        <title>Sequencing and comparative analysis of myxobacterial genomes.</title>
        <authorList>
            <person name="Rupp O."/>
            <person name="Goesmann A."/>
            <person name="Sogaard-Andersen L."/>
        </authorList>
    </citation>
    <scope>NUCLEOTIDE SEQUENCE [LARGE SCALE GENOMIC DNA]</scope>
    <source>
        <strain evidence="2 3">DSM 52655</strain>
    </source>
</reference>
<dbReference type="InterPro" id="IPR053145">
    <property type="entry name" value="AB_hydrolase_Est10"/>
</dbReference>
<evidence type="ECO:0000259" key="1">
    <source>
        <dbReference type="Pfam" id="PF12146"/>
    </source>
</evidence>
<dbReference type="EMBL" id="CP022098">
    <property type="protein sequence ID" value="ATB37663.1"/>
    <property type="molecule type" value="Genomic_DNA"/>
</dbReference>
<protein>
    <recommendedName>
        <fullName evidence="1">Serine aminopeptidase S33 domain-containing protein</fullName>
    </recommendedName>
</protein>
<accession>A0A250J268</accession>
<dbReference type="InterPro" id="IPR029058">
    <property type="entry name" value="AB_hydrolase_fold"/>
</dbReference>
<organism evidence="2 3">
    <name type="scientific">Cystobacter fuscus</name>
    <dbReference type="NCBI Taxonomy" id="43"/>
    <lineage>
        <taxon>Bacteria</taxon>
        <taxon>Pseudomonadati</taxon>
        <taxon>Myxococcota</taxon>
        <taxon>Myxococcia</taxon>
        <taxon>Myxococcales</taxon>
        <taxon>Cystobacterineae</taxon>
        <taxon>Archangiaceae</taxon>
        <taxon>Cystobacter</taxon>
    </lineage>
</organism>
<dbReference type="RefSeq" id="WP_095985951.1">
    <property type="nucleotide sequence ID" value="NZ_CP022098.1"/>
</dbReference>
<dbReference type="SUPFAM" id="SSF53474">
    <property type="entry name" value="alpha/beta-Hydrolases"/>
    <property type="match status" value="1"/>
</dbReference>
<gene>
    <name evidence="2" type="ORF">CYFUS_003088</name>
</gene>
<evidence type="ECO:0000313" key="2">
    <source>
        <dbReference type="EMBL" id="ATB37663.1"/>
    </source>
</evidence>
<dbReference type="KEGG" id="cfus:CYFUS_003088"/>
<dbReference type="Proteomes" id="UP000217257">
    <property type="component" value="Chromosome"/>
</dbReference>
<sequence>MMPSWARLLFAGQPTLFYRVTMLDRVCVEQWTTYHGEEQGELHRLTFLAEVDPAAMGSGGAKLRLRGELWCTPALEPVRYSLQGDNVRLQLRFSANQVDVLLPDGSTQSLDRAGATFLSDGNFPATLALIYAAMSGGAAPPPVEHLKLKLFVANTLVTVPYETSPAEDLVASSGRWHRTSHRTEVLLDESGVMLEARSPDSGFSATLIRQGPPVPDWPDPLVPGAPPLAYRPPQSARFRLEDVEIAGPVTPLGATLSIPPGKGPFPAVLFISGSGTHDRHGIAGEIDLGSHEVMDDLAAHGFVGLRFDTRGAGTTGLGADFLDRGLGADITDARACLAYLSARPEAAGQPLFLIGHSQGATIAMVLAGESSSEPGVRGVVLMAAMGRDLDEVLADQILAHGQRLGLSEAQIEAQQADTRKVAELIRSGSPWDAEQLPHHLLATFRTRTWYEEFLRHPTSELIGKVRCPMLLCQGGEDFQVSPERDAERLLAAACRSGRDCTYALFPGLDHLFKRTRGQSSLAEYFEPRPVAPEFLARLRTWLASRAGLKT</sequence>
<dbReference type="Pfam" id="PF12146">
    <property type="entry name" value="Hydrolase_4"/>
    <property type="match status" value="1"/>
</dbReference>
<dbReference type="AlphaFoldDB" id="A0A250J268"/>
<evidence type="ECO:0000313" key="3">
    <source>
        <dbReference type="Proteomes" id="UP000217257"/>
    </source>
</evidence>
<feature type="domain" description="Serine aminopeptidase S33" evidence="1">
    <location>
        <begin position="280"/>
        <end position="510"/>
    </location>
</feature>
<name>A0A250J268_9BACT</name>
<dbReference type="Gene3D" id="3.40.50.1820">
    <property type="entry name" value="alpha/beta hydrolase"/>
    <property type="match status" value="1"/>
</dbReference>
<dbReference type="GO" id="GO:0052689">
    <property type="term" value="F:carboxylic ester hydrolase activity"/>
    <property type="evidence" value="ECO:0007669"/>
    <property type="project" value="TreeGrafter"/>
</dbReference>
<proteinExistence type="predicted"/>
<dbReference type="PANTHER" id="PTHR43265:SF1">
    <property type="entry name" value="ESTERASE ESTD"/>
    <property type="match status" value="1"/>
</dbReference>